<dbReference type="GO" id="GO:0000178">
    <property type="term" value="C:exosome (RNase complex)"/>
    <property type="evidence" value="ECO:0007669"/>
    <property type="project" value="TreeGrafter"/>
</dbReference>
<reference evidence="8 10" key="1">
    <citation type="submission" date="2020-01" db="EMBL/GenBank/DDBJ databases">
        <authorList>
            <consortium name="DOE Joint Genome Institute"/>
            <person name="Haridas S."/>
            <person name="Albert R."/>
            <person name="Binder M."/>
            <person name="Bloem J."/>
            <person name="Labutti K."/>
            <person name="Salamov A."/>
            <person name="Andreopoulos B."/>
            <person name="Baker S.E."/>
            <person name="Barry K."/>
            <person name="Bills G."/>
            <person name="Bluhm B.H."/>
            <person name="Cannon C."/>
            <person name="Castanera R."/>
            <person name="Culley D.E."/>
            <person name="Daum C."/>
            <person name="Ezra D."/>
            <person name="Gonzalez J.B."/>
            <person name="Henrissat B."/>
            <person name="Kuo A."/>
            <person name="Liang C."/>
            <person name="Lipzen A."/>
            <person name="Lutzoni F."/>
            <person name="Magnuson J."/>
            <person name="Mondo S."/>
            <person name="Nolan M."/>
            <person name="Ohm R."/>
            <person name="Pangilinan J."/>
            <person name="Park H.-J."/>
            <person name="Ramirez L."/>
            <person name="Alfaro M."/>
            <person name="Sun H."/>
            <person name="Tritt A."/>
            <person name="Yoshinaga Y."/>
            <person name="Zwiers L.-H."/>
            <person name="Turgeon B.G."/>
            <person name="Goodwin S.B."/>
            <person name="Spatafora J.W."/>
            <person name="Crous P.W."/>
            <person name="Grigoriev I.V."/>
        </authorList>
    </citation>
    <scope>NUCLEOTIDE SEQUENCE</scope>
    <source>
        <strain evidence="8 10">CBS 781.70</strain>
    </source>
</reference>
<evidence type="ECO:0000256" key="6">
    <source>
        <dbReference type="RuleBase" id="RU368003"/>
    </source>
</evidence>
<evidence type="ECO:0000256" key="7">
    <source>
        <dbReference type="SAM" id="MobiDB-lite"/>
    </source>
</evidence>
<dbReference type="InterPro" id="IPR007146">
    <property type="entry name" value="Sas10/Utp3/C1D"/>
</dbReference>
<evidence type="ECO:0000256" key="5">
    <source>
        <dbReference type="ARBA" id="ARBA00023242"/>
    </source>
</evidence>
<dbReference type="GO" id="GO:0000460">
    <property type="term" value="P:maturation of 5.8S rRNA"/>
    <property type="evidence" value="ECO:0007669"/>
    <property type="project" value="TreeGrafter"/>
</dbReference>
<dbReference type="GO" id="GO:0003723">
    <property type="term" value="F:RNA binding"/>
    <property type="evidence" value="ECO:0007669"/>
    <property type="project" value="UniProtKB-UniRule"/>
</dbReference>
<proteinExistence type="inferred from homology"/>
<dbReference type="Pfam" id="PF04000">
    <property type="entry name" value="Sas10_Utp3"/>
    <property type="match status" value="1"/>
</dbReference>
<dbReference type="AlphaFoldDB" id="A0A6G1FW07"/>
<feature type="region of interest" description="Disordered" evidence="7">
    <location>
        <begin position="149"/>
        <end position="252"/>
    </location>
</feature>
<reference evidence="10" key="2">
    <citation type="submission" date="2020-04" db="EMBL/GenBank/DDBJ databases">
        <authorList>
            <consortium name="NCBI Genome Project"/>
        </authorList>
    </citation>
    <scope>NUCLEOTIDE SEQUENCE</scope>
    <source>
        <strain evidence="10">CBS 781.70</strain>
    </source>
</reference>
<keyword evidence="4 6" id="KW-0694">RNA-binding</keyword>
<dbReference type="GeneID" id="54418805"/>
<evidence type="ECO:0000313" key="9">
    <source>
        <dbReference type="Proteomes" id="UP000504638"/>
    </source>
</evidence>
<reference evidence="10" key="3">
    <citation type="submission" date="2025-04" db="UniProtKB">
        <authorList>
            <consortium name="RefSeq"/>
        </authorList>
    </citation>
    <scope>IDENTIFICATION</scope>
    <source>
        <strain evidence="10">CBS 781.70</strain>
    </source>
</reference>
<dbReference type="OrthoDB" id="1421013at2759"/>
<dbReference type="GO" id="GO:0010468">
    <property type="term" value="P:regulation of gene expression"/>
    <property type="evidence" value="ECO:0007669"/>
    <property type="project" value="TreeGrafter"/>
</dbReference>
<comment type="function">
    <text evidence="6">Required for exosome-dependent processing of pre-rRNA and small nucleolar RNA (snRNA) precursors. Involved in processing of 35S pre-rRNA at the A0, A1 and A2 sites.</text>
</comment>
<keyword evidence="3 6" id="KW-0698">rRNA processing</keyword>
<comment type="subcellular location">
    <subcellularLocation>
        <location evidence="1 6">Nucleus</location>
    </subcellularLocation>
</comment>
<dbReference type="GO" id="GO:0005730">
    <property type="term" value="C:nucleolus"/>
    <property type="evidence" value="ECO:0007669"/>
    <property type="project" value="TreeGrafter"/>
</dbReference>
<accession>A0A6G1FW07</accession>
<dbReference type="EMBL" id="ML975169">
    <property type="protein sequence ID" value="KAF1809870.1"/>
    <property type="molecule type" value="Genomic_DNA"/>
</dbReference>
<comment type="similarity">
    <text evidence="2 6">Belongs to the C1D family.</text>
</comment>
<evidence type="ECO:0000256" key="2">
    <source>
        <dbReference type="ARBA" id="ARBA00009154"/>
    </source>
</evidence>
<dbReference type="Proteomes" id="UP000504638">
    <property type="component" value="Unplaced"/>
</dbReference>
<evidence type="ECO:0000256" key="4">
    <source>
        <dbReference type="ARBA" id="ARBA00022884"/>
    </source>
</evidence>
<protein>
    <recommendedName>
        <fullName evidence="6">Exosome complex protein</fullName>
    </recommendedName>
</protein>
<dbReference type="GO" id="GO:0003677">
    <property type="term" value="F:DNA binding"/>
    <property type="evidence" value="ECO:0007669"/>
    <property type="project" value="TreeGrafter"/>
</dbReference>
<sequence length="252" mass="27333">MAEAPDLEDLIATLSGNIDDLEGGLLPILKSSVSKSSSKLPLLDKAKLYVLICYTIESIIFSSLRLSNVNAKDHPVFHELARVRQYFEKIKDAEAGPTKKRENMSLDKAAAGRIVRHALSGNDRLDQERKMVAQEMGAAKAKLAELEAKMANSEASGSEDSTGGHHNLPSDQNLSRKRKKASDMWDDSQSAHNRDSNTDSAATFEKGTSSKSAKRSKSGKVPRSAHATFEALLKGPAKDADPSKKSKKGKKS</sequence>
<organism evidence="8">
    <name type="scientific">Eremomyces bilateralis CBS 781.70</name>
    <dbReference type="NCBI Taxonomy" id="1392243"/>
    <lineage>
        <taxon>Eukaryota</taxon>
        <taxon>Fungi</taxon>
        <taxon>Dikarya</taxon>
        <taxon>Ascomycota</taxon>
        <taxon>Pezizomycotina</taxon>
        <taxon>Dothideomycetes</taxon>
        <taxon>Dothideomycetes incertae sedis</taxon>
        <taxon>Eremomycetales</taxon>
        <taxon>Eremomycetaceae</taxon>
        <taxon>Eremomyces</taxon>
    </lineage>
</organism>
<dbReference type="RefSeq" id="XP_033531501.1">
    <property type="nucleotide sequence ID" value="XM_033678235.1"/>
</dbReference>
<evidence type="ECO:0000256" key="3">
    <source>
        <dbReference type="ARBA" id="ARBA00022552"/>
    </source>
</evidence>
<dbReference type="InterPro" id="IPR011082">
    <property type="entry name" value="Exosome-assoc_fac/DNA_repair"/>
</dbReference>
<keyword evidence="9" id="KW-1185">Reference proteome</keyword>
<dbReference type="PANTHER" id="PTHR15341">
    <property type="entry name" value="SUN-COR STEROID HORMONE RECEPTOR CO-REPRESSOR"/>
    <property type="match status" value="1"/>
</dbReference>
<dbReference type="PANTHER" id="PTHR15341:SF3">
    <property type="entry name" value="NUCLEAR NUCLEIC ACID-BINDING PROTEIN C1D"/>
    <property type="match status" value="1"/>
</dbReference>
<keyword evidence="5 6" id="KW-0539">Nucleus</keyword>
<name>A0A6G1FW07_9PEZI</name>
<evidence type="ECO:0000313" key="8">
    <source>
        <dbReference type="EMBL" id="KAF1809870.1"/>
    </source>
</evidence>
<evidence type="ECO:0000256" key="1">
    <source>
        <dbReference type="ARBA" id="ARBA00004123"/>
    </source>
</evidence>
<evidence type="ECO:0000313" key="10">
    <source>
        <dbReference type="RefSeq" id="XP_033531501.1"/>
    </source>
</evidence>
<gene>
    <name evidence="8 10" type="ORF">P152DRAFT_451533</name>
</gene>